<accession>A0AAV7RXC3</accession>
<dbReference type="AlphaFoldDB" id="A0AAV7RXC3"/>
<reference evidence="2" key="1">
    <citation type="journal article" date="2022" name="bioRxiv">
        <title>Sequencing and chromosome-scale assembly of the giantPleurodeles waltlgenome.</title>
        <authorList>
            <person name="Brown T."/>
            <person name="Elewa A."/>
            <person name="Iarovenko S."/>
            <person name="Subramanian E."/>
            <person name="Araus A.J."/>
            <person name="Petzold A."/>
            <person name="Susuki M."/>
            <person name="Suzuki K.-i.T."/>
            <person name="Hayashi T."/>
            <person name="Toyoda A."/>
            <person name="Oliveira C."/>
            <person name="Osipova E."/>
            <person name="Leigh N.D."/>
            <person name="Simon A."/>
            <person name="Yun M.H."/>
        </authorList>
    </citation>
    <scope>NUCLEOTIDE SEQUENCE</scope>
    <source>
        <strain evidence="2">20211129_DDA</strain>
        <tissue evidence="2">Liver</tissue>
    </source>
</reference>
<feature type="compositionally biased region" description="Basic and acidic residues" evidence="1">
    <location>
        <begin position="37"/>
        <end position="50"/>
    </location>
</feature>
<gene>
    <name evidence="2" type="ORF">NDU88_009822</name>
</gene>
<evidence type="ECO:0000256" key="1">
    <source>
        <dbReference type="SAM" id="MobiDB-lite"/>
    </source>
</evidence>
<name>A0AAV7RXC3_PLEWA</name>
<feature type="compositionally biased region" description="Basic and acidic residues" evidence="1">
    <location>
        <begin position="62"/>
        <end position="83"/>
    </location>
</feature>
<dbReference type="Proteomes" id="UP001066276">
    <property type="component" value="Chromosome 5"/>
</dbReference>
<protein>
    <submittedName>
        <fullName evidence="2">Uncharacterized protein</fullName>
    </submittedName>
</protein>
<dbReference type="EMBL" id="JANPWB010000009">
    <property type="protein sequence ID" value="KAJ1157107.1"/>
    <property type="molecule type" value="Genomic_DNA"/>
</dbReference>
<sequence>MQAGAPEGDDEGALGPNEHEDQEPVENPELLGKPPCSRKENQDTRDEEGRSVSSRGLSQVELDDRREERKPKLELARLQSEKE</sequence>
<evidence type="ECO:0000313" key="3">
    <source>
        <dbReference type="Proteomes" id="UP001066276"/>
    </source>
</evidence>
<keyword evidence="3" id="KW-1185">Reference proteome</keyword>
<feature type="region of interest" description="Disordered" evidence="1">
    <location>
        <begin position="1"/>
        <end position="83"/>
    </location>
</feature>
<comment type="caution">
    <text evidence="2">The sequence shown here is derived from an EMBL/GenBank/DDBJ whole genome shotgun (WGS) entry which is preliminary data.</text>
</comment>
<evidence type="ECO:0000313" key="2">
    <source>
        <dbReference type="EMBL" id="KAJ1157107.1"/>
    </source>
</evidence>
<organism evidence="2 3">
    <name type="scientific">Pleurodeles waltl</name>
    <name type="common">Iberian ribbed newt</name>
    <dbReference type="NCBI Taxonomy" id="8319"/>
    <lineage>
        <taxon>Eukaryota</taxon>
        <taxon>Metazoa</taxon>
        <taxon>Chordata</taxon>
        <taxon>Craniata</taxon>
        <taxon>Vertebrata</taxon>
        <taxon>Euteleostomi</taxon>
        <taxon>Amphibia</taxon>
        <taxon>Batrachia</taxon>
        <taxon>Caudata</taxon>
        <taxon>Salamandroidea</taxon>
        <taxon>Salamandridae</taxon>
        <taxon>Pleurodelinae</taxon>
        <taxon>Pleurodeles</taxon>
    </lineage>
</organism>
<proteinExistence type="predicted"/>